<sequence>MNSLHTTLCVRYKSEVVACGVVFAAARRFSVPMPKNHTWWKAFDADKSDWMRFVEFWPTYMPFPRHNIYLYTRNGSFATSNRSWDSPPVCCQVDLPGQHIEWMMGNNSSFYLISDSSLTGPATNEDNSTAQGSFSATNQEVSKDVLVKATLDKMELKSDDDSKSMPTG</sequence>
<gene>
    <name evidence="1" type="ORF">OLEA9_A082370</name>
</gene>
<dbReference type="Proteomes" id="UP000594638">
    <property type="component" value="Unassembled WGS sequence"/>
</dbReference>
<reference evidence="1 2" key="1">
    <citation type="submission" date="2019-12" db="EMBL/GenBank/DDBJ databases">
        <authorList>
            <person name="Alioto T."/>
            <person name="Alioto T."/>
            <person name="Gomez Garrido J."/>
        </authorList>
    </citation>
    <scope>NUCLEOTIDE SEQUENCE [LARGE SCALE GENOMIC DNA]</scope>
</reference>
<dbReference type="EMBL" id="CACTIH010009035">
    <property type="protein sequence ID" value="CAA3020108.1"/>
    <property type="molecule type" value="Genomic_DNA"/>
</dbReference>
<name>A0A8S0UPP4_OLEEU</name>
<evidence type="ECO:0000313" key="2">
    <source>
        <dbReference type="Proteomes" id="UP000594638"/>
    </source>
</evidence>
<dbReference type="AlphaFoldDB" id="A0A8S0UPP4"/>
<dbReference type="OrthoDB" id="10264655at2759"/>
<dbReference type="Gene3D" id="1.10.472.10">
    <property type="entry name" value="Cyclin-like"/>
    <property type="match status" value="1"/>
</dbReference>
<comment type="caution">
    <text evidence="1">The sequence shown here is derived from an EMBL/GenBank/DDBJ whole genome shotgun (WGS) entry which is preliminary data.</text>
</comment>
<protein>
    <submittedName>
        <fullName evidence="1">Uncharacterized protein</fullName>
    </submittedName>
</protein>
<dbReference type="SUPFAM" id="SSF47954">
    <property type="entry name" value="Cyclin-like"/>
    <property type="match status" value="1"/>
</dbReference>
<dbReference type="Gramene" id="OE9A082370T1">
    <property type="protein sequence ID" value="OE9A082370C1"/>
    <property type="gene ID" value="OE9A082370"/>
</dbReference>
<proteinExistence type="predicted"/>
<evidence type="ECO:0000313" key="1">
    <source>
        <dbReference type="EMBL" id="CAA3020108.1"/>
    </source>
</evidence>
<keyword evidence="2" id="KW-1185">Reference proteome</keyword>
<dbReference type="InterPro" id="IPR036915">
    <property type="entry name" value="Cyclin-like_sf"/>
</dbReference>
<organism evidence="1 2">
    <name type="scientific">Olea europaea subsp. europaea</name>
    <dbReference type="NCBI Taxonomy" id="158383"/>
    <lineage>
        <taxon>Eukaryota</taxon>
        <taxon>Viridiplantae</taxon>
        <taxon>Streptophyta</taxon>
        <taxon>Embryophyta</taxon>
        <taxon>Tracheophyta</taxon>
        <taxon>Spermatophyta</taxon>
        <taxon>Magnoliopsida</taxon>
        <taxon>eudicotyledons</taxon>
        <taxon>Gunneridae</taxon>
        <taxon>Pentapetalae</taxon>
        <taxon>asterids</taxon>
        <taxon>lamiids</taxon>
        <taxon>Lamiales</taxon>
        <taxon>Oleaceae</taxon>
        <taxon>Oleeae</taxon>
        <taxon>Olea</taxon>
    </lineage>
</organism>
<accession>A0A8S0UPP4</accession>